<dbReference type="EMBL" id="CVOU01000007">
    <property type="protein sequence ID" value="CRI17199.1"/>
    <property type="molecule type" value="Genomic_DNA"/>
</dbReference>
<proteinExistence type="predicted"/>
<accession>A0A7U7PWP8</accession>
<reference evidence="1 2" key="1">
    <citation type="submission" date="2015-04" db="EMBL/GenBank/DDBJ databases">
        <authorList>
            <person name="Cao L."/>
            <person name="Gao C.H."/>
        </authorList>
    </citation>
    <scope>NUCLEOTIDE SEQUENCE [LARGE SCALE GENOMIC DNA]</scope>
    <source>
        <strain evidence="1 2">SH3</strain>
    </source>
</reference>
<name>A0A7U7PWP8_9STAP</name>
<evidence type="ECO:0000313" key="2">
    <source>
        <dbReference type="Proteomes" id="UP000236509"/>
    </source>
</evidence>
<dbReference type="Proteomes" id="UP000236509">
    <property type="component" value="Unassembled WGS sequence"/>
</dbReference>
<sequence length="44" mass="5314">MNTVNVNQLGITEYYCLKKRFMNVYSRYKDVFTKTGIKQYKIIT</sequence>
<evidence type="ECO:0000313" key="1">
    <source>
        <dbReference type="EMBL" id="CRI17199.1"/>
    </source>
</evidence>
<gene>
    <name evidence="1" type="ORF">BN1326_150013</name>
</gene>
<organism evidence="1 2">
    <name type="scientific">Staphylococcus argenteus</name>
    <dbReference type="NCBI Taxonomy" id="985002"/>
    <lineage>
        <taxon>Bacteria</taxon>
        <taxon>Bacillati</taxon>
        <taxon>Bacillota</taxon>
        <taxon>Bacilli</taxon>
        <taxon>Bacillales</taxon>
        <taxon>Staphylococcaceae</taxon>
        <taxon>Staphylococcus</taxon>
    </lineage>
</organism>
<keyword evidence="2" id="KW-1185">Reference proteome</keyword>
<dbReference type="AlphaFoldDB" id="A0A7U7PWP8"/>
<comment type="caution">
    <text evidence="1">The sequence shown here is derived from an EMBL/GenBank/DDBJ whole genome shotgun (WGS) entry which is preliminary data.</text>
</comment>
<protein>
    <submittedName>
        <fullName evidence="1">Uncharacterized protein</fullName>
    </submittedName>
</protein>